<evidence type="ECO:0000313" key="3">
    <source>
        <dbReference type="Proteomes" id="UP000464620"/>
    </source>
</evidence>
<dbReference type="Proteomes" id="UP000464620">
    <property type="component" value="Chromosome B09"/>
</dbReference>
<reference evidence="2 3" key="1">
    <citation type="submission" date="2020-01" db="EMBL/GenBank/DDBJ databases">
        <title>Genome sequence of Arachis hypogaea, cultivar Shitouqi.</title>
        <authorList>
            <person name="Zhuang W."/>
            <person name="Chen H."/>
            <person name="Varshney R."/>
            <person name="Wang D."/>
            <person name="Ming R."/>
        </authorList>
    </citation>
    <scope>NUCLEOTIDE SEQUENCE [LARGE SCALE GENOMIC DNA]</scope>
    <source>
        <tissue evidence="2">Young leaf</tissue>
    </source>
</reference>
<accession>A0A6B9V6F3</accession>
<organism evidence="2 3">
    <name type="scientific">Arachis hypogaea</name>
    <name type="common">Peanut</name>
    <dbReference type="NCBI Taxonomy" id="3818"/>
    <lineage>
        <taxon>Eukaryota</taxon>
        <taxon>Viridiplantae</taxon>
        <taxon>Streptophyta</taxon>
        <taxon>Embryophyta</taxon>
        <taxon>Tracheophyta</taxon>
        <taxon>Spermatophyta</taxon>
        <taxon>Magnoliopsida</taxon>
        <taxon>eudicotyledons</taxon>
        <taxon>Gunneridae</taxon>
        <taxon>Pentapetalae</taxon>
        <taxon>rosids</taxon>
        <taxon>fabids</taxon>
        <taxon>Fabales</taxon>
        <taxon>Fabaceae</taxon>
        <taxon>Papilionoideae</taxon>
        <taxon>50 kb inversion clade</taxon>
        <taxon>dalbergioids sensu lato</taxon>
        <taxon>Dalbergieae</taxon>
        <taxon>Pterocarpus clade</taxon>
        <taxon>Arachis</taxon>
    </lineage>
</organism>
<evidence type="ECO:0000313" key="2">
    <source>
        <dbReference type="EMBL" id="QHN76959.1"/>
    </source>
</evidence>
<name>A0A6B9V6F3_ARAHY</name>
<feature type="compositionally biased region" description="Basic residues" evidence="1">
    <location>
        <begin position="82"/>
        <end position="92"/>
    </location>
</feature>
<proteinExistence type="predicted"/>
<sequence>MSAAIPLSFSSKNKLTTPHLAAAKNPQKERKRGEGANQEGEERGKACRQVTAARRAAVFADEGGARRVCHGAGEACASEEHRHRRRAVRRQLRCTSSSPSPSDHHGVVAVEPALRAAIEPQAESDAKRERHNNARRERRHCGSFCRRCSLRHRRCRSHEMRVVAAGVTGITTASSTVATNAVDFPQFKFSVTALVVSAFDSIKFDVAAVNTADSNAIAAVAVNLE</sequence>
<feature type="region of interest" description="Disordered" evidence="1">
    <location>
        <begin position="1"/>
        <end position="48"/>
    </location>
</feature>
<evidence type="ECO:0000256" key="1">
    <source>
        <dbReference type="SAM" id="MobiDB-lite"/>
    </source>
</evidence>
<dbReference type="AlphaFoldDB" id="A0A6B9V6F3"/>
<protein>
    <submittedName>
        <fullName evidence="2">Uncharacterized protein</fullName>
    </submittedName>
</protein>
<feature type="compositionally biased region" description="Basic and acidic residues" evidence="1">
    <location>
        <begin position="26"/>
        <end position="45"/>
    </location>
</feature>
<gene>
    <name evidence="2" type="ORF">DS421_19g648500</name>
</gene>
<dbReference type="EMBL" id="CP031001">
    <property type="protein sequence ID" value="QHN76959.1"/>
    <property type="molecule type" value="Genomic_DNA"/>
</dbReference>
<feature type="region of interest" description="Disordered" evidence="1">
    <location>
        <begin position="82"/>
        <end position="106"/>
    </location>
</feature>